<dbReference type="Pfam" id="PF02606">
    <property type="entry name" value="LpxK"/>
    <property type="match status" value="1"/>
</dbReference>
<dbReference type="Proteomes" id="UP000054928">
    <property type="component" value="Unassembled WGS sequence"/>
</dbReference>
<comment type="pathway">
    <text evidence="1">Glycolipid biosynthesis; lipid IV(A) biosynthesis; lipid IV(A) from (3R)-3-hydroxytetradecanoyl-[acyl-carrier-protein] and UDP-N-acetyl-alpha-D-glucosamine: step 6/6.</text>
</comment>
<evidence type="ECO:0000256" key="3">
    <source>
        <dbReference type="ARBA" id="ARBA00022516"/>
    </source>
</evidence>
<evidence type="ECO:0000313" key="11">
    <source>
        <dbReference type="Proteomes" id="UP000054928"/>
    </source>
</evidence>
<dbReference type="GO" id="GO:0009029">
    <property type="term" value="F:lipid-A 4'-kinase activity"/>
    <property type="evidence" value="ECO:0007669"/>
    <property type="project" value="UniProtKB-EC"/>
</dbReference>
<proteinExistence type="inferred from homology"/>
<dbReference type="EMBL" id="CCYD01001204">
    <property type="protein sequence ID" value="CEG44431.1"/>
    <property type="molecule type" value="Genomic_DNA"/>
</dbReference>
<dbReference type="RefSeq" id="XP_024580800.1">
    <property type="nucleotide sequence ID" value="XM_024730532.1"/>
</dbReference>
<keyword evidence="8" id="KW-0067">ATP-binding</keyword>
<dbReference type="AlphaFoldDB" id="A0A0P1AVC8"/>
<dbReference type="EC" id="2.7.1.130" evidence="2"/>
<keyword evidence="7 10" id="KW-0418">Kinase</keyword>
<name>A0A0P1AVC8_PLAHL</name>
<evidence type="ECO:0000256" key="8">
    <source>
        <dbReference type="ARBA" id="ARBA00022840"/>
    </source>
</evidence>
<dbReference type="NCBIfam" id="TIGR00682">
    <property type="entry name" value="lpxK"/>
    <property type="match status" value="1"/>
</dbReference>
<keyword evidence="9" id="KW-0443">Lipid metabolism</keyword>
<evidence type="ECO:0000256" key="1">
    <source>
        <dbReference type="ARBA" id="ARBA00004870"/>
    </source>
</evidence>
<keyword evidence="3" id="KW-0444">Lipid biosynthesis</keyword>
<evidence type="ECO:0000256" key="9">
    <source>
        <dbReference type="ARBA" id="ARBA00023098"/>
    </source>
</evidence>
<evidence type="ECO:0000256" key="7">
    <source>
        <dbReference type="ARBA" id="ARBA00022777"/>
    </source>
</evidence>
<organism evidence="10 11">
    <name type="scientific">Plasmopara halstedii</name>
    <name type="common">Downy mildew of sunflower</name>
    <dbReference type="NCBI Taxonomy" id="4781"/>
    <lineage>
        <taxon>Eukaryota</taxon>
        <taxon>Sar</taxon>
        <taxon>Stramenopiles</taxon>
        <taxon>Oomycota</taxon>
        <taxon>Peronosporomycetes</taxon>
        <taxon>Peronosporales</taxon>
        <taxon>Peronosporaceae</taxon>
        <taxon>Plasmopara</taxon>
    </lineage>
</organism>
<dbReference type="OMA" id="KTPFVQF"/>
<keyword evidence="6" id="KW-0547">Nucleotide-binding</keyword>
<dbReference type="GeneID" id="36395853"/>
<sequence>MWRRYYRQWYFTVLATLRSSHLSVDLLVNKKQPLISRVYGWIIDLKRRRELRNIQRIAPPQIPVLSVGNVTFGGTGKTPFVQFLIGYALKKAHGGQVPMLLSRGYGDDEWRILAKQFPVCQLALGADRIRIGTAKVDEMIARKRALLSCVVVDDGLQQWKLAKDLEIIMVDALYPFGNGLLIPCGSLRELPCEAIKRADIVIVHHANLVNSLDLQLLVRTLTTLVDPQRDCVIATSQMQIMEFQSAKELLSSKSNNFNHKHMFKFPFKDCLAMVICGVGNPDSVTKMVEKVARWTRVEMKAFPDHHAFTSRDVRDILQWVSELNRQCREDVVVVTTEKDFARSPEAMKFIAAKVELRVLRCELKLLHNREQVKQRLDRLFDT</sequence>
<evidence type="ECO:0000256" key="4">
    <source>
        <dbReference type="ARBA" id="ARBA00022556"/>
    </source>
</evidence>
<dbReference type="GO" id="GO:0016020">
    <property type="term" value="C:membrane"/>
    <property type="evidence" value="ECO:0007669"/>
    <property type="project" value="GOC"/>
</dbReference>
<dbReference type="OrthoDB" id="10266567at2759"/>
<protein>
    <recommendedName>
        <fullName evidence="2">tetraacyldisaccharide 4'-kinase</fullName>
        <ecNumber evidence="2">2.7.1.130</ecNumber>
    </recommendedName>
</protein>
<evidence type="ECO:0000256" key="6">
    <source>
        <dbReference type="ARBA" id="ARBA00022741"/>
    </source>
</evidence>
<keyword evidence="4" id="KW-0441">Lipid A biosynthesis</keyword>
<evidence type="ECO:0000256" key="5">
    <source>
        <dbReference type="ARBA" id="ARBA00022679"/>
    </source>
</evidence>
<evidence type="ECO:0000256" key="2">
    <source>
        <dbReference type="ARBA" id="ARBA00012071"/>
    </source>
</evidence>
<reference evidence="11" key="1">
    <citation type="submission" date="2014-09" db="EMBL/GenBank/DDBJ databases">
        <authorList>
            <person name="Sharma Rahul"/>
            <person name="Thines Marco"/>
        </authorList>
    </citation>
    <scope>NUCLEOTIDE SEQUENCE [LARGE SCALE GENOMIC DNA]</scope>
</reference>
<dbReference type="UniPathway" id="UPA00359">
    <property type="reaction ID" value="UER00482"/>
</dbReference>
<keyword evidence="5" id="KW-0808">Transferase</keyword>
<dbReference type="PANTHER" id="PTHR42724">
    <property type="entry name" value="TETRAACYLDISACCHARIDE 4'-KINASE"/>
    <property type="match status" value="1"/>
</dbReference>
<dbReference type="GO" id="GO:0005524">
    <property type="term" value="F:ATP binding"/>
    <property type="evidence" value="ECO:0007669"/>
    <property type="project" value="UniProtKB-KW"/>
</dbReference>
<keyword evidence="11" id="KW-1185">Reference proteome</keyword>
<evidence type="ECO:0000313" key="10">
    <source>
        <dbReference type="EMBL" id="CEG44431.1"/>
    </source>
</evidence>
<dbReference type="PANTHER" id="PTHR42724:SF1">
    <property type="entry name" value="TETRAACYLDISACCHARIDE 4'-KINASE, MITOCHONDRIAL-RELATED"/>
    <property type="match status" value="1"/>
</dbReference>
<dbReference type="HAMAP" id="MF_00409">
    <property type="entry name" value="LpxK"/>
    <property type="match status" value="1"/>
</dbReference>
<dbReference type="STRING" id="4781.A0A0P1AVC8"/>
<dbReference type="InterPro" id="IPR003758">
    <property type="entry name" value="LpxK"/>
</dbReference>
<dbReference type="GO" id="GO:0009245">
    <property type="term" value="P:lipid A biosynthetic process"/>
    <property type="evidence" value="ECO:0007669"/>
    <property type="project" value="UniProtKB-KW"/>
</dbReference>
<accession>A0A0P1AVC8</accession>